<organism evidence="4 5">
    <name type="scientific">Choiromyces venosus 120613-1</name>
    <dbReference type="NCBI Taxonomy" id="1336337"/>
    <lineage>
        <taxon>Eukaryota</taxon>
        <taxon>Fungi</taxon>
        <taxon>Dikarya</taxon>
        <taxon>Ascomycota</taxon>
        <taxon>Pezizomycotina</taxon>
        <taxon>Pezizomycetes</taxon>
        <taxon>Pezizales</taxon>
        <taxon>Tuberaceae</taxon>
        <taxon>Choiromyces</taxon>
    </lineage>
</organism>
<dbReference type="Proteomes" id="UP000276215">
    <property type="component" value="Unassembled WGS sequence"/>
</dbReference>
<dbReference type="STRING" id="1336337.A0A3N4JWJ0"/>
<gene>
    <name evidence="4" type="ORF">L873DRAFT_418464</name>
</gene>
<evidence type="ECO:0000256" key="2">
    <source>
        <dbReference type="ARBA" id="ARBA00023004"/>
    </source>
</evidence>
<dbReference type="InterPro" id="IPR015915">
    <property type="entry name" value="Kelch-typ_b-propeller"/>
</dbReference>
<dbReference type="PANTHER" id="PTHR47435">
    <property type="entry name" value="KELCH REPEAT PROTEIN (AFU_ORTHOLOGUE AFUA_5G12780)"/>
    <property type="match status" value="1"/>
</dbReference>
<evidence type="ECO:0000313" key="4">
    <source>
        <dbReference type="EMBL" id="RPB02587.1"/>
    </source>
</evidence>
<keyword evidence="2" id="KW-0408">Iron</keyword>
<name>A0A3N4JWJ0_9PEZI</name>
<dbReference type="AlphaFoldDB" id="A0A3N4JWJ0"/>
<keyword evidence="1" id="KW-0677">Repeat</keyword>
<accession>A0A3N4JWJ0</accession>
<dbReference type="EMBL" id="ML120367">
    <property type="protein sequence ID" value="RPB02587.1"/>
    <property type="molecule type" value="Genomic_DNA"/>
</dbReference>
<dbReference type="OrthoDB" id="10251809at2759"/>
<evidence type="ECO:0000256" key="3">
    <source>
        <dbReference type="SAM" id="MobiDB-lite"/>
    </source>
</evidence>
<dbReference type="Gene3D" id="2.120.10.80">
    <property type="entry name" value="Kelch-type beta propeller"/>
    <property type="match status" value="1"/>
</dbReference>
<evidence type="ECO:0000256" key="1">
    <source>
        <dbReference type="ARBA" id="ARBA00022737"/>
    </source>
</evidence>
<proteinExistence type="predicted"/>
<dbReference type="PANTHER" id="PTHR47435:SF4">
    <property type="entry name" value="KELCH REPEAT PROTEIN (AFU_ORTHOLOGUE AFUA_5G12780)"/>
    <property type="match status" value="1"/>
</dbReference>
<evidence type="ECO:0008006" key="6">
    <source>
        <dbReference type="Google" id="ProtNLM"/>
    </source>
</evidence>
<dbReference type="GO" id="GO:0019760">
    <property type="term" value="P:glucosinolate metabolic process"/>
    <property type="evidence" value="ECO:0007669"/>
    <property type="project" value="UniProtKB-ARBA"/>
</dbReference>
<sequence length="296" mass="32445">MRFGSIWAHNTIIYLGSSDLEIYSLLRNGVWSNEPRKVPTKDVWTYDTANREAVWASVSGVEYNGTFNPVTKGSVAFLDGKAYVMGGTYGLSTTLKNPDGTPATPDLAEVEDVKLSSLLKLDVERKVFINETSSIGHVDSGRMVAIKGVGQKGVLIYIGGESSSGYNDMSTIRIYDIATSTWKSQKATAKDGDFPRGRIDFCAVVMSAQDNSSHQIYFYGGYSDGPGTRLPLDDAWVLTLPYFQYLKVGNSIEATRISGFRRRLLRRLVGTKLATQQPLPPKTASTMNPSIKSSIP</sequence>
<evidence type="ECO:0000313" key="5">
    <source>
        <dbReference type="Proteomes" id="UP000276215"/>
    </source>
</evidence>
<reference evidence="4 5" key="1">
    <citation type="journal article" date="2018" name="Nat. Ecol. Evol.">
        <title>Pezizomycetes genomes reveal the molecular basis of ectomycorrhizal truffle lifestyle.</title>
        <authorList>
            <person name="Murat C."/>
            <person name="Payen T."/>
            <person name="Noel B."/>
            <person name="Kuo A."/>
            <person name="Morin E."/>
            <person name="Chen J."/>
            <person name="Kohler A."/>
            <person name="Krizsan K."/>
            <person name="Balestrini R."/>
            <person name="Da Silva C."/>
            <person name="Montanini B."/>
            <person name="Hainaut M."/>
            <person name="Levati E."/>
            <person name="Barry K.W."/>
            <person name="Belfiori B."/>
            <person name="Cichocki N."/>
            <person name="Clum A."/>
            <person name="Dockter R.B."/>
            <person name="Fauchery L."/>
            <person name="Guy J."/>
            <person name="Iotti M."/>
            <person name="Le Tacon F."/>
            <person name="Lindquist E.A."/>
            <person name="Lipzen A."/>
            <person name="Malagnac F."/>
            <person name="Mello A."/>
            <person name="Molinier V."/>
            <person name="Miyauchi S."/>
            <person name="Poulain J."/>
            <person name="Riccioni C."/>
            <person name="Rubini A."/>
            <person name="Sitrit Y."/>
            <person name="Splivallo R."/>
            <person name="Traeger S."/>
            <person name="Wang M."/>
            <person name="Zifcakova L."/>
            <person name="Wipf D."/>
            <person name="Zambonelli A."/>
            <person name="Paolocci F."/>
            <person name="Nowrousian M."/>
            <person name="Ottonello S."/>
            <person name="Baldrian P."/>
            <person name="Spatafora J.W."/>
            <person name="Henrissat B."/>
            <person name="Nagy L.G."/>
            <person name="Aury J.M."/>
            <person name="Wincker P."/>
            <person name="Grigoriev I.V."/>
            <person name="Bonfante P."/>
            <person name="Martin F.M."/>
        </authorList>
    </citation>
    <scope>NUCLEOTIDE SEQUENCE [LARGE SCALE GENOMIC DNA]</scope>
    <source>
        <strain evidence="4 5">120613-1</strain>
    </source>
</reference>
<dbReference type="SUPFAM" id="SSF117281">
    <property type="entry name" value="Kelch motif"/>
    <property type="match status" value="1"/>
</dbReference>
<feature type="region of interest" description="Disordered" evidence="3">
    <location>
        <begin position="276"/>
        <end position="296"/>
    </location>
</feature>
<keyword evidence="5" id="KW-1185">Reference proteome</keyword>
<protein>
    <recommendedName>
        <fullName evidence="6">Galactose oxidase</fullName>
    </recommendedName>
</protein>